<accession>A0A9D4TJ73</accession>
<feature type="region of interest" description="Disordered" evidence="4">
    <location>
        <begin position="1"/>
        <end position="191"/>
    </location>
</feature>
<dbReference type="PANTHER" id="PTHR14150:SF12">
    <property type="entry name" value="U3 SMALL NUCLEOLAR RNA-ASSOCIATED PROTEIN 14 HOMOLOG A"/>
    <property type="match status" value="1"/>
</dbReference>
<reference evidence="5" key="2">
    <citation type="submission" date="2020-11" db="EMBL/GenBank/DDBJ databases">
        <authorList>
            <person name="Cecchin M."/>
            <person name="Marcolungo L."/>
            <person name="Rossato M."/>
            <person name="Girolomoni L."/>
            <person name="Cosentino E."/>
            <person name="Cuine S."/>
            <person name="Li-Beisson Y."/>
            <person name="Delledonne M."/>
            <person name="Ballottari M."/>
        </authorList>
    </citation>
    <scope>NUCLEOTIDE SEQUENCE</scope>
    <source>
        <strain evidence="5">211/11P</strain>
        <tissue evidence="5">Whole cell</tissue>
    </source>
</reference>
<evidence type="ECO:0000313" key="6">
    <source>
        <dbReference type="Proteomes" id="UP001055712"/>
    </source>
</evidence>
<dbReference type="Proteomes" id="UP001055712">
    <property type="component" value="Unassembled WGS sequence"/>
</dbReference>
<feature type="region of interest" description="Disordered" evidence="4">
    <location>
        <begin position="484"/>
        <end position="533"/>
    </location>
</feature>
<feature type="region of interest" description="Disordered" evidence="4">
    <location>
        <begin position="617"/>
        <end position="845"/>
    </location>
</feature>
<feature type="region of interest" description="Disordered" evidence="4">
    <location>
        <begin position="861"/>
        <end position="909"/>
    </location>
</feature>
<dbReference type="Pfam" id="PF04615">
    <property type="entry name" value="Utp14"/>
    <property type="match status" value="1"/>
</dbReference>
<feature type="compositionally biased region" description="Polar residues" evidence="4">
    <location>
        <begin position="747"/>
        <end position="756"/>
    </location>
</feature>
<feature type="compositionally biased region" description="Low complexity" evidence="4">
    <location>
        <begin position="872"/>
        <end position="888"/>
    </location>
</feature>
<evidence type="ECO:0000256" key="2">
    <source>
        <dbReference type="ARBA" id="ARBA00022553"/>
    </source>
</evidence>
<evidence type="ECO:0000256" key="3">
    <source>
        <dbReference type="ARBA" id="ARBA00023242"/>
    </source>
</evidence>
<feature type="compositionally biased region" description="Low complexity" evidence="4">
    <location>
        <begin position="795"/>
        <end position="824"/>
    </location>
</feature>
<gene>
    <name evidence="5" type="ORF">D9Q98_006960</name>
</gene>
<feature type="compositionally biased region" description="Acidic residues" evidence="4">
    <location>
        <begin position="172"/>
        <end position="182"/>
    </location>
</feature>
<dbReference type="EMBL" id="SIDB01000010">
    <property type="protein sequence ID" value="KAI3427017.1"/>
    <property type="molecule type" value="Genomic_DNA"/>
</dbReference>
<protein>
    <submittedName>
        <fullName evidence="5">Uncharacterized protein</fullName>
    </submittedName>
</protein>
<dbReference type="GO" id="GO:0006364">
    <property type="term" value="P:rRNA processing"/>
    <property type="evidence" value="ECO:0007669"/>
    <property type="project" value="InterPro"/>
</dbReference>
<evidence type="ECO:0000313" key="5">
    <source>
        <dbReference type="EMBL" id="KAI3427017.1"/>
    </source>
</evidence>
<feature type="compositionally biased region" description="Acidic residues" evidence="4">
    <location>
        <begin position="638"/>
        <end position="647"/>
    </location>
</feature>
<reference evidence="5" key="1">
    <citation type="journal article" date="2019" name="Plant J.">
        <title>Chlorella vulgaris genome assembly and annotation reveals the molecular basis for metabolic acclimation to high light conditions.</title>
        <authorList>
            <person name="Cecchin M."/>
            <person name="Marcolungo L."/>
            <person name="Rossato M."/>
            <person name="Girolomoni L."/>
            <person name="Cosentino E."/>
            <person name="Cuine S."/>
            <person name="Li-Beisson Y."/>
            <person name="Delledonne M."/>
            <person name="Ballottari M."/>
        </authorList>
    </citation>
    <scope>NUCLEOTIDE SEQUENCE</scope>
    <source>
        <strain evidence="5">211/11P</strain>
    </source>
</reference>
<feature type="region of interest" description="Disordered" evidence="4">
    <location>
        <begin position="261"/>
        <end position="289"/>
    </location>
</feature>
<feature type="compositionally biased region" description="Basic and acidic residues" evidence="4">
    <location>
        <begin position="38"/>
        <end position="48"/>
    </location>
</feature>
<keyword evidence="3" id="KW-0539">Nucleus</keyword>
<dbReference type="AlphaFoldDB" id="A0A9D4TJ73"/>
<feature type="compositionally biased region" description="Gly residues" evidence="4">
    <location>
        <begin position="1"/>
        <end position="11"/>
    </location>
</feature>
<feature type="compositionally biased region" description="Basic and acidic residues" evidence="4">
    <location>
        <begin position="484"/>
        <end position="497"/>
    </location>
</feature>
<dbReference type="GO" id="GO:0032040">
    <property type="term" value="C:small-subunit processome"/>
    <property type="evidence" value="ECO:0007669"/>
    <property type="project" value="InterPro"/>
</dbReference>
<feature type="compositionally biased region" description="Acidic residues" evidence="4">
    <location>
        <begin position="115"/>
        <end position="131"/>
    </location>
</feature>
<organism evidence="5 6">
    <name type="scientific">Chlorella vulgaris</name>
    <name type="common">Green alga</name>
    <dbReference type="NCBI Taxonomy" id="3077"/>
    <lineage>
        <taxon>Eukaryota</taxon>
        <taxon>Viridiplantae</taxon>
        <taxon>Chlorophyta</taxon>
        <taxon>core chlorophytes</taxon>
        <taxon>Trebouxiophyceae</taxon>
        <taxon>Chlorellales</taxon>
        <taxon>Chlorellaceae</taxon>
        <taxon>Chlorella clade</taxon>
        <taxon>Chlorella</taxon>
    </lineage>
</organism>
<proteinExistence type="predicted"/>
<dbReference type="OrthoDB" id="277439at2759"/>
<feature type="compositionally biased region" description="Basic residues" evidence="4">
    <location>
        <begin position="398"/>
        <end position="409"/>
    </location>
</feature>
<name>A0A9D4TJ73_CHLVU</name>
<feature type="compositionally biased region" description="Acidic residues" evidence="4">
    <location>
        <begin position="506"/>
        <end position="518"/>
    </location>
</feature>
<evidence type="ECO:0000256" key="1">
    <source>
        <dbReference type="ARBA" id="ARBA00004604"/>
    </source>
</evidence>
<feature type="compositionally biased region" description="Basic and acidic residues" evidence="4">
    <location>
        <begin position="277"/>
        <end position="289"/>
    </location>
</feature>
<comment type="subcellular location">
    <subcellularLocation>
        <location evidence="1">Nucleus</location>
        <location evidence="1">Nucleolus</location>
    </subcellularLocation>
</comment>
<keyword evidence="2" id="KW-0597">Phosphoprotein</keyword>
<feature type="compositionally biased region" description="Basic and acidic residues" evidence="4">
    <location>
        <begin position="73"/>
        <end position="84"/>
    </location>
</feature>
<feature type="compositionally biased region" description="Low complexity" evidence="4">
    <location>
        <begin position="735"/>
        <end position="745"/>
    </location>
</feature>
<sequence>MPKPSRGGGRPPSGKEKKTEAPSIRPDDVYEAEDSDPDELRHADRFDQVENYEYEMPSDFEDEEIDEEMAFTEEDKKMFGHMFDDMDAPASGDEGGSGGSEAEDLLSSGESEKEAGDEEEEGWSDDDEEEEGRGAGSRGQRDEMDELFGDSPSGSSQEEDGQDGSASGDDAGSGEEDEEGDEAAAARHAAMLEAVTGGGAAAARRKRRVKEVVVTEAYPESAYNLAPSANDGELTMADLIQGLGDSKGKLGAARKALERLERRTAPVAAPLPGPIKQRQERKAGYEESKREADKWLPIVKANREAPTLRFTADKAAVPRTTTTAAIAAKHQPENDMENEVAALLQAAGAHSAKAVAEAEEALSMKALTVKEARERQNRLAKMRALLFYHEAKAKRMKKIKSKEYRRKLKKSDQRKAEAAGEGGEDEIRLEQEQAEFDRAKERLTLKHRNTSRWARRAIKRGQTLTDEGTRLAVAEQLRLGQELRQRVDRMKRPKGDDSDASTSASDGEDGSGSEEEEGGNTFAGPAAGRGMGSKAKVAALELLQGGAGADDEAPATGLFALPFMRRALDRKKLEAQQAAQEVLRELEGEGGVEDAAAAAANGGGGAVGRLAFAGTGVDQRKQWERVARKEAAARDGDSDPGSDVEETTEAKARRLGKRLGWQLDDEEEEEEQQRQRAADASTVAVSTADAAAAAGAAAGEVGGAVAMSDGPIGVSMPAPGGKRRSNGGSVLEQVAAQQRGGAAQQDWLFSSRQGETPQAAAGNGAAAGGKRSRKQRQSGAGVSIGPAPASAGERQQNGGAPPAADQQQQQQQQQQEGGEAPQPAFLRSKSFQGGRPGYVFKKGPQGVGYYLDGSEAVKAARAAKQLVRRQKQQQQRGQQQKQQPAAAAGSDSEEERHMKPVQKQNGGAGLSQAELIGRAFAGDDVAAEFAASKAAEVEGELPKEEVPGVLPGWGIWAGNQREPQWAIDAKKKAAQRKAAAAAGRKDAQLQYVVISEKWDKKSSKYKTPAVPFPYDSKETYERAMRQPLGREYNTDASFRNLTRPALLKDAGVIIEPIRFSKAMAHHDEQAAKKRAPVTTIAGGMPKRSKQRR</sequence>
<feature type="region of interest" description="Disordered" evidence="4">
    <location>
        <begin position="1065"/>
        <end position="1092"/>
    </location>
</feature>
<feature type="compositionally biased region" description="Acidic residues" evidence="4">
    <location>
        <begin position="50"/>
        <end position="72"/>
    </location>
</feature>
<feature type="region of interest" description="Disordered" evidence="4">
    <location>
        <begin position="398"/>
        <end position="428"/>
    </location>
</feature>
<dbReference type="InterPro" id="IPR006709">
    <property type="entry name" value="SSU_processome_Utp14"/>
</dbReference>
<dbReference type="PANTHER" id="PTHR14150">
    <property type="entry name" value="U3 SMALL NUCLEOLAR RNA-ASSOCIATED PROTEIN 14"/>
    <property type="match status" value="1"/>
</dbReference>
<keyword evidence="6" id="KW-1185">Reference proteome</keyword>
<feature type="compositionally biased region" description="Basic and acidic residues" evidence="4">
    <location>
        <begin position="618"/>
        <end position="637"/>
    </location>
</feature>
<feature type="compositionally biased region" description="Low complexity" evidence="4">
    <location>
        <begin position="678"/>
        <end position="706"/>
    </location>
</feature>
<comment type="caution">
    <text evidence="5">The sequence shown here is derived from an EMBL/GenBank/DDBJ whole genome shotgun (WGS) entry which is preliminary data.</text>
</comment>
<evidence type="ECO:0000256" key="4">
    <source>
        <dbReference type="SAM" id="MobiDB-lite"/>
    </source>
</evidence>
<feature type="compositionally biased region" description="Basic and acidic residues" evidence="4">
    <location>
        <begin position="13"/>
        <end position="28"/>
    </location>
</feature>